<dbReference type="Proteomes" id="UP000091929">
    <property type="component" value="Unassembled WGS sequence"/>
</dbReference>
<feature type="transmembrane region" description="Helical" evidence="1">
    <location>
        <begin position="167"/>
        <end position="186"/>
    </location>
</feature>
<evidence type="ECO:0000313" key="2">
    <source>
        <dbReference type="EMBL" id="KYC46576.1"/>
    </source>
</evidence>
<dbReference type="EMBL" id="LNGF01000059">
    <property type="protein sequence ID" value="KYC46576.1"/>
    <property type="molecule type" value="Genomic_DNA"/>
</dbReference>
<dbReference type="AlphaFoldDB" id="A0A150INF3"/>
<accession>A0A150INF3</accession>
<keyword evidence="1" id="KW-0472">Membrane</keyword>
<proteinExistence type="predicted"/>
<reference evidence="2 3" key="1">
    <citation type="journal article" date="2016" name="ISME J.">
        <title>Chasing the elusive Euryarchaeota class WSA2: genomes reveal a uniquely fastidious methyl-reducing methanogen.</title>
        <authorList>
            <person name="Nobu M.K."/>
            <person name="Narihiro T."/>
            <person name="Kuroda K."/>
            <person name="Mei R."/>
            <person name="Liu W.T."/>
        </authorList>
    </citation>
    <scope>NUCLEOTIDE SEQUENCE [LARGE SCALE GENOMIC DNA]</scope>
    <source>
        <strain evidence="2">B15fssc0709_Meth_Bin003</strain>
    </source>
</reference>
<evidence type="ECO:0000256" key="1">
    <source>
        <dbReference type="SAM" id="Phobius"/>
    </source>
</evidence>
<feature type="transmembrane region" description="Helical" evidence="1">
    <location>
        <begin position="15"/>
        <end position="37"/>
    </location>
</feature>
<dbReference type="PATRIC" id="fig|1706437.3.peg.1815"/>
<name>A0A150INF3_9EURY</name>
<feature type="transmembrane region" description="Helical" evidence="1">
    <location>
        <begin position="248"/>
        <end position="267"/>
    </location>
</feature>
<keyword evidence="1" id="KW-0812">Transmembrane</keyword>
<comment type="caution">
    <text evidence="2">The sequence shown here is derived from an EMBL/GenBank/DDBJ whole genome shotgun (WGS) entry which is preliminary data.</text>
</comment>
<evidence type="ECO:0000313" key="3">
    <source>
        <dbReference type="Proteomes" id="UP000091929"/>
    </source>
</evidence>
<keyword evidence="1" id="KW-1133">Transmembrane helix</keyword>
<sequence length="278" mass="30536">MFSKRAVAWRKQNKIFAWLAGFGIVPGFIVGYILGVITGEIKVDMAKITERAIIDLPFGRLINEVSVFGVGFPSAEMIGAGVAVAIVAYIICFGDIIVLKALIKQADEARPDEKVVVHIGRTHIITGWRNLFQGLFLPYVPLLGPQWTGGQALVVQRYMHATPEQEYTYWGGATSIFWGMSIALLINPIVQIMIPARNIGFGLTLLIQGYLCSYLAMEMCETNVQRAIAGIMAGALIMANYIKLWGSPFFSAPAMGLIIGIILYLSLEYEGKGKTKKK</sequence>
<organism evidence="2 3">
    <name type="scientific">Candidatus Methanofastidiosum methylothiophilum</name>
    <dbReference type="NCBI Taxonomy" id="1705564"/>
    <lineage>
        <taxon>Archaea</taxon>
        <taxon>Methanobacteriati</taxon>
        <taxon>Methanobacteriota</taxon>
        <taxon>Stenosarchaea group</taxon>
        <taxon>Candidatus Methanofastidiosia</taxon>
        <taxon>Candidatus Methanofastidiosales</taxon>
        <taxon>Candidatus Methanofastidiosaceae</taxon>
        <taxon>Candidatus Methanofastidiosum</taxon>
    </lineage>
</organism>
<protein>
    <submittedName>
        <fullName evidence="2">Uncharacterized protein</fullName>
    </submittedName>
</protein>
<feature type="transmembrane region" description="Helical" evidence="1">
    <location>
        <begin position="198"/>
        <end position="217"/>
    </location>
</feature>
<feature type="transmembrane region" description="Helical" evidence="1">
    <location>
        <begin position="78"/>
        <end position="103"/>
    </location>
</feature>
<gene>
    <name evidence="2" type="ORF">APG11_01803</name>
</gene>
<feature type="transmembrane region" description="Helical" evidence="1">
    <location>
        <begin position="224"/>
        <end position="242"/>
    </location>
</feature>